<dbReference type="GO" id="GO:0061632">
    <property type="term" value="F:RNA lariat debranching enzyme activator activity"/>
    <property type="evidence" value="ECO:0007669"/>
    <property type="project" value="TreeGrafter"/>
</dbReference>
<dbReference type="Pfam" id="PF04676">
    <property type="entry name" value="CwfJ_C_2"/>
    <property type="match status" value="1"/>
</dbReference>
<proteinExistence type="predicted"/>
<sequence>MAPSKLVVTGAVNGKFREVFAKIATLHSKNSFSLALIAGNLFADPENTSEQDEQDVNDLVNGKIEVALPTYFALGSHGLPKPAIEKLEAEDGELCHNLFFLGKRTTLKTSEGIRLVALGGTLDPNVPAVSKDKYPPFYSEGDAKALRGANSADILVTSQWPKGISTGSQVSMPSGDDTPVQLQCISDLVPALKPRYHFSTSAAAFYEREPFFHAPEEDAGPGYSITRFISLASYGNPNKAKWIYAFSLDTAAAPPVVIPLGTTASPFAFAGKKRPAPAEQNSYRFDTNSSHHSHQGRRNKRQRAAPPTPGECFFCLSNANLATHLITSIGSDAYMTTAKGPLSTASTFPKLGFPCHMLIIPLTHSPTLGLIEDRESRKSTYDEMQRFRSSLNSMLNAKTDGEFGSVTWEVSRSGGIHTHWQFLPVSSKMIRRGLVEAAFKVEAENEKYPALVKEDVKDGSNESGDFFRLIIWQPAHKSNEGEESKEKDMHYMLPVDSSFRFDLQFGRKVLAKLLSLESRMQWQDCGQSHEDEVGDVEAFKLGFKEWDFTLEE</sequence>
<name>A0A9P4IN18_9PEZI</name>
<evidence type="ECO:0000313" key="4">
    <source>
        <dbReference type="EMBL" id="KAF2102248.1"/>
    </source>
</evidence>
<evidence type="ECO:0000313" key="5">
    <source>
        <dbReference type="Proteomes" id="UP000799772"/>
    </source>
</evidence>
<dbReference type="EMBL" id="ML978123">
    <property type="protein sequence ID" value="KAF2102248.1"/>
    <property type="molecule type" value="Genomic_DNA"/>
</dbReference>
<keyword evidence="5" id="KW-1185">Reference proteome</keyword>
<dbReference type="CDD" id="cd07380">
    <property type="entry name" value="MPP_CWF19_N"/>
    <property type="match status" value="1"/>
</dbReference>
<gene>
    <name evidence="4" type="ORF">NA57DRAFT_64789</name>
</gene>
<organism evidence="4 5">
    <name type="scientific">Rhizodiscina lignyota</name>
    <dbReference type="NCBI Taxonomy" id="1504668"/>
    <lineage>
        <taxon>Eukaryota</taxon>
        <taxon>Fungi</taxon>
        <taxon>Dikarya</taxon>
        <taxon>Ascomycota</taxon>
        <taxon>Pezizomycotina</taxon>
        <taxon>Dothideomycetes</taxon>
        <taxon>Pleosporomycetidae</taxon>
        <taxon>Aulographales</taxon>
        <taxon>Rhizodiscinaceae</taxon>
        <taxon>Rhizodiscina</taxon>
    </lineage>
</organism>
<feature type="domain" description="Cwf19-like C-terminal" evidence="3">
    <location>
        <begin position="305"/>
        <end position="432"/>
    </location>
</feature>
<dbReference type="AlphaFoldDB" id="A0A9P4IN18"/>
<evidence type="ECO:0000259" key="2">
    <source>
        <dbReference type="Pfam" id="PF04676"/>
    </source>
</evidence>
<feature type="compositionally biased region" description="Basic residues" evidence="1">
    <location>
        <begin position="291"/>
        <end position="303"/>
    </location>
</feature>
<feature type="domain" description="Cwf19-like protein C-terminal" evidence="2">
    <location>
        <begin position="489"/>
        <end position="549"/>
    </location>
</feature>
<dbReference type="GO" id="GO:0000398">
    <property type="term" value="P:mRNA splicing, via spliceosome"/>
    <property type="evidence" value="ECO:0007669"/>
    <property type="project" value="TreeGrafter"/>
</dbReference>
<dbReference type="PANTHER" id="PTHR12072:SF4">
    <property type="entry name" value="CWF19-LIKE PROTEIN 1"/>
    <property type="match status" value="1"/>
</dbReference>
<protein>
    <recommendedName>
        <fullName evidence="6">CwfJ domain protein</fullName>
    </recommendedName>
</protein>
<dbReference type="OrthoDB" id="444325at2759"/>
<dbReference type="InterPro" id="IPR006767">
    <property type="entry name" value="Cwf19-like_C_dom-2"/>
</dbReference>
<evidence type="ECO:0008006" key="6">
    <source>
        <dbReference type="Google" id="ProtNLM"/>
    </source>
</evidence>
<dbReference type="GO" id="GO:0071014">
    <property type="term" value="C:post-mRNA release spliceosomal complex"/>
    <property type="evidence" value="ECO:0007669"/>
    <property type="project" value="TreeGrafter"/>
</dbReference>
<dbReference type="PANTHER" id="PTHR12072">
    <property type="entry name" value="CWF19, CELL CYCLE CONTROL PROTEIN"/>
    <property type="match status" value="1"/>
</dbReference>
<feature type="compositionally biased region" description="Polar residues" evidence="1">
    <location>
        <begin position="279"/>
        <end position="290"/>
    </location>
</feature>
<dbReference type="Proteomes" id="UP000799772">
    <property type="component" value="Unassembled WGS sequence"/>
</dbReference>
<dbReference type="InterPro" id="IPR040194">
    <property type="entry name" value="Cwf19-like"/>
</dbReference>
<dbReference type="Pfam" id="PF04677">
    <property type="entry name" value="CwfJ_C_1"/>
    <property type="match status" value="1"/>
</dbReference>
<evidence type="ECO:0000256" key="1">
    <source>
        <dbReference type="SAM" id="MobiDB-lite"/>
    </source>
</evidence>
<dbReference type="InterPro" id="IPR006768">
    <property type="entry name" value="Cwf19-like_C_dom-1"/>
</dbReference>
<comment type="caution">
    <text evidence="4">The sequence shown here is derived from an EMBL/GenBank/DDBJ whole genome shotgun (WGS) entry which is preliminary data.</text>
</comment>
<reference evidence="4" key="1">
    <citation type="journal article" date="2020" name="Stud. Mycol.">
        <title>101 Dothideomycetes genomes: a test case for predicting lifestyles and emergence of pathogens.</title>
        <authorList>
            <person name="Haridas S."/>
            <person name="Albert R."/>
            <person name="Binder M."/>
            <person name="Bloem J."/>
            <person name="Labutti K."/>
            <person name="Salamov A."/>
            <person name="Andreopoulos B."/>
            <person name="Baker S."/>
            <person name="Barry K."/>
            <person name="Bills G."/>
            <person name="Bluhm B."/>
            <person name="Cannon C."/>
            <person name="Castanera R."/>
            <person name="Culley D."/>
            <person name="Daum C."/>
            <person name="Ezra D."/>
            <person name="Gonzalez J."/>
            <person name="Henrissat B."/>
            <person name="Kuo A."/>
            <person name="Liang C."/>
            <person name="Lipzen A."/>
            <person name="Lutzoni F."/>
            <person name="Magnuson J."/>
            <person name="Mondo S."/>
            <person name="Nolan M."/>
            <person name="Ohm R."/>
            <person name="Pangilinan J."/>
            <person name="Park H.-J."/>
            <person name="Ramirez L."/>
            <person name="Alfaro M."/>
            <person name="Sun H."/>
            <person name="Tritt A."/>
            <person name="Yoshinaga Y."/>
            <person name="Zwiers L.-H."/>
            <person name="Turgeon B."/>
            <person name="Goodwin S."/>
            <person name="Spatafora J."/>
            <person name="Crous P."/>
            <person name="Grigoriev I."/>
        </authorList>
    </citation>
    <scope>NUCLEOTIDE SEQUENCE</scope>
    <source>
        <strain evidence="4">CBS 133067</strain>
    </source>
</reference>
<feature type="region of interest" description="Disordered" evidence="1">
    <location>
        <begin position="278"/>
        <end position="307"/>
    </location>
</feature>
<accession>A0A9P4IN18</accession>
<evidence type="ECO:0000259" key="3">
    <source>
        <dbReference type="Pfam" id="PF04677"/>
    </source>
</evidence>